<gene>
    <name evidence="1" type="ORF">C491_09089</name>
</gene>
<organism evidence="1 2">
    <name type="scientific">Natronococcus amylolyticus DSM 10524</name>
    <dbReference type="NCBI Taxonomy" id="1227497"/>
    <lineage>
        <taxon>Archaea</taxon>
        <taxon>Methanobacteriati</taxon>
        <taxon>Methanobacteriota</taxon>
        <taxon>Stenosarchaea group</taxon>
        <taxon>Halobacteria</taxon>
        <taxon>Halobacteriales</taxon>
        <taxon>Natrialbaceae</taxon>
        <taxon>Natronococcus</taxon>
    </lineage>
</organism>
<dbReference type="OrthoDB" id="338984at2157"/>
<dbReference type="InterPro" id="IPR029063">
    <property type="entry name" value="SAM-dependent_MTases_sf"/>
</dbReference>
<dbReference type="Proteomes" id="UP000011688">
    <property type="component" value="Unassembled WGS sequence"/>
</dbReference>
<dbReference type="CDD" id="cd02440">
    <property type="entry name" value="AdoMet_MTases"/>
    <property type="match status" value="1"/>
</dbReference>
<sequence>MTDQRTYLEVKRTVDDRALNHRVLERFVSELDARSSPVRIVEIGAGIGTMIARLAAWNCLPEEVAYRAVDQDAESVRHARERVPDWLEDAGYAIERLEDERGGTTVLARSDTTQIEVTLEVADGFEIEGRADAVIASAVLDIVDLERAIPAIEGLLEPGGLLYAPITFDGGTTFAPRDRADDRVERRYHRHMDAVRSAGGSRVGRKLLWRLPDADWSVLEAGGSDWVVRPRTGREGTETGSGYPNEEQTFLEGLLETIDGALAELEADEGDSGIADLEPGERRRWLERRRKELECEELVFVAHNLDFLARRPE</sequence>
<dbReference type="RefSeq" id="WP_005555410.1">
    <property type="nucleotide sequence ID" value="NZ_AOIB01000021.1"/>
</dbReference>
<comment type="caution">
    <text evidence="1">The sequence shown here is derived from an EMBL/GenBank/DDBJ whole genome shotgun (WGS) entry which is preliminary data.</text>
</comment>
<name>L9X926_9EURY</name>
<dbReference type="Gene3D" id="3.40.50.150">
    <property type="entry name" value="Vaccinia Virus protein VP39"/>
    <property type="match status" value="1"/>
</dbReference>
<dbReference type="eggNOG" id="arCOG04526">
    <property type="taxonomic scope" value="Archaea"/>
</dbReference>
<evidence type="ECO:0008006" key="3">
    <source>
        <dbReference type="Google" id="ProtNLM"/>
    </source>
</evidence>
<accession>L9X926</accession>
<protein>
    <recommendedName>
        <fullName evidence="3">Class I SAM-dependent methyltransferase</fullName>
    </recommendedName>
</protein>
<dbReference type="EMBL" id="AOIB01000021">
    <property type="protein sequence ID" value="ELY57941.1"/>
    <property type="molecule type" value="Genomic_DNA"/>
</dbReference>
<dbReference type="STRING" id="1227497.C491_09089"/>
<proteinExistence type="predicted"/>
<dbReference type="SUPFAM" id="SSF53335">
    <property type="entry name" value="S-adenosyl-L-methionine-dependent methyltransferases"/>
    <property type="match status" value="1"/>
</dbReference>
<dbReference type="AlphaFoldDB" id="L9X926"/>
<evidence type="ECO:0000313" key="2">
    <source>
        <dbReference type="Proteomes" id="UP000011688"/>
    </source>
</evidence>
<keyword evidence="2" id="KW-1185">Reference proteome</keyword>
<evidence type="ECO:0000313" key="1">
    <source>
        <dbReference type="EMBL" id="ELY57941.1"/>
    </source>
</evidence>
<reference evidence="1 2" key="1">
    <citation type="journal article" date="2014" name="PLoS Genet.">
        <title>Phylogenetically driven sequencing of extremely halophilic archaea reveals strategies for static and dynamic osmo-response.</title>
        <authorList>
            <person name="Becker E.A."/>
            <person name="Seitzer P.M."/>
            <person name="Tritt A."/>
            <person name="Larsen D."/>
            <person name="Krusor M."/>
            <person name="Yao A.I."/>
            <person name="Wu D."/>
            <person name="Madern D."/>
            <person name="Eisen J.A."/>
            <person name="Darling A.E."/>
            <person name="Facciotti M.T."/>
        </authorList>
    </citation>
    <scope>NUCLEOTIDE SEQUENCE [LARGE SCALE GENOMIC DNA]</scope>
    <source>
        <strain evidence="1 2">DSM 10524</strain>
    </source>
</reference>